<evidence type="ECO:0000256" key="3">
    <source>
        <dbReference type="ARBA" id="ARBA00023170"/>
    </source>
</evidence>
<dbReference type="InParanoid" id="T1FDE0"/>
<evidence type="ECO:0000256" key="1">
    <source>
        <dbReference type="ARBA" id="ARBA00023015"/>
    </source>
</evidence>
<organism evidence="5 6">
    <name type="scientific">Helobdella robusta</name>
    <name type="common">Californian leech</name>
    <dbReference type="NCBI Taxonomy" id="6412"/>
    <lineage>
        <taxon>Eukaryota</taxon>
        <taxon>Metazoa</taxon>
        <taxon>Spiralia</taxon>
        <taxon>Lophotrochozoa</taxon>
        <taxon>Annelida</taxon>
        <taxon>Clitellata</taxon>
        <taxon>Hirudinea</taxon>
        <taxon>Rhynchobdellida</taxon>
        <taxon>Glossiphoniidae</taxon>
        <taxon>Helobdella</taxon>
    </lineage>
</organism>
<evidence type="ECO:0000313" key="5">
    <source>
        <dbReference type="EnsemblMetazoa" id="HelroP178562"/>
    </source>
</evidence>
<dbReference type="Proteomes" id="UP000015101">
    <property type="component" value="Unassembled WGS sequence"/>
</dbReference>
<evidence type="ECO:0000256" key="2">
    <source>
        <dbReference type="ARBA" id="ARBA00023163"/>
    </source>
</evidence>
<dbReference type="OrthoDB" id="6081310at2759"/>
<reference evidence="4 6" key="2">
    <citation type="journal article" date="2013" name="Nature">
        <title>Insights into bilaterian evolution from three spiralian genomes.</title>
        <authorList>
            <person name="Simakov O."/>
            <person name="Marletaz F."/>
            <person name="Cho S.J."/>
            <person name="Edsinger-Gonzales E."/>
            <person name="Havlak P."/>
            <person name="Hellsten U."/>
            <person name="Kuo D.H."/>
            <person name="Larsson T."/>
            <person name="Lv J."/>
            <person name="Arendt D."/>
            <person name="Savage R."/>
            <person name="Osoegawa K."/>
            <person name="de Jong P."/>
            <person name="Grimwood J."/>
            <person name="Chapman J.A."/>
            <person name="Shapiro H."/>
            <person name="Aerts A."/>
            <person name="Otillar R.P."/>
            <person name="Terry A.Y."/>
            <person name="Boore J.L."/>
            <person name="Grigoriev I.V."/>
            <person name="Lindberg D.R."/>
            <person name="Seaver E.C."/>
            <person name="Weisblat D.A."/>
            <person name="Putnam N.H."/>
            <person name="Rokhsar D.S."/>
        </authorList>
    </citation>
    <scope>NUCLEOTIDE SEQUENCE</scope>
</reference>
<sequence>MLIQKLCNKYHKRFESKKNCTYCIERPLSGRQRNFLRNPAAPTKRSLQQKVFGHLKPISHQEYSRIYHSTGIDVDGRRAMLEHMVICIERAIKRFIAFAKAVPGFKEFHLDDQIKLIKGTTAYPLNVWCKTKQKKTQNEKHTTK</sequence>
<keyword evidence="2" id="KW-0804">Transcription</keyword>
<dbReference type="GeneID" id="20206839"/>
<dbReference type="CTD" id="20206839"/>
<dbReference type="EMBL" id="AMQM01006485">
    <property type="status" value="NOT_ANNOTATED_CDS"/>
    <property type="molecule type" value="Genomic_DNA"/>
</dbReference>
<evidence type="ECO:0000313" key="6">
    <source>
        <dbReference type="Proteomes" id="UP000015101"/>
    </source>
</evidence>
<protein>
    <submittedName>
        <fullName evidence="4 5">Uncharacterized protein</fullName>
    </submittedName>
</protein>
<dbReference type="Gene3D" id="1.10.565.10">
    <property type="entry name" value="Retinoid X Receptor"/>
    <property type="match status" value="1"/>
</dbReference>
<keyword evidence="6" id="KW-1185">Reference proteome</keyword>
<dbReference type="STRING" id="6412.T1FDE0"/>
<reference evidence="5" key="3">
    <citation type="submission" date="2015-06" db="UniProtKB">
        <authorList>
            <consortium name="EnsemblMetazoa"/>
        </authorList>
    </citation>
    <scope>IDENTIFICATION</scope>
</reference>
<dbReference type="EMBL" id="AMQM01006482">
    <property type="status" value="NOT_ANNOTATED_CDS"/>
    <property type="molecule type" value="Genomic_DNA"/>
</dbReference>
<dbReference type="RefSeq" id="XP_009024893.1">
    <property type="nucleotide sequence ID" value="XM_009026645.1"/>
</dbReference>
<dbReference type="SUPFAM" id="SSF48508">
    <property type="entry name" value="Nuclear receptor ligand-binding domain"/>
    <property type="match status" value="1"/>
</dbReference>
<gene>
    <name evidence="5" type="primary">20206839</name>
    <name evidence="4" type="ORF">HELRODRAFT_178562</name>
</gene>
<dbReference type="EMBL" id="AMQM01006483">
    <property type="status" value="NOT_ANNOTATED_CDS"/>
    <property type="molecule type" value="Genomic_DNA"/>
</dbReference>
<dbReference type="EMBL" id="KB097456">
    <property type="protein sequence ID" value="ESN97112.1"/>
    <property type="molecule type" value="Genomic_DNA"/>
</dbReference>
<evidence type="ECO:0000313" key="4">
    <source>
        <dbReference type="EMBL" id="ESN97112.1"/>
    </source>
</evidence>
<proteinExistence type="predicted"/>
<reference evidence="6" key="1">
    <citation type="submission" date="2012-12" db="EMBL/GenBank/DDBJ databases">
        <authorList>
            <person name="Hellsten U."/>
            <person name="Grimwood J."/>
            <person name="Chapman J.A."/>
            <person name="Shapiro H."/>
            <person name="Aerts A."/>
            <person name="Otillar R.P."/>
            <person name="Terry A.Y."/>
            <person name="Boore J.L."/>
            <person name="Simakov O."/>
            <person name="Marletaz F."/>
            <person name="Cho S.-J."/>
            <person name="Edsinger-Gonzales E."/>
            <person name="Havlak P."/>
            <person name="Kuo D.-H."/>
            <person name="Larsson T."/>
            <person name="Lv J."/>
            <person name="Arendt D."/>
            <person name="Savage R."/>
            <person name="Osoegawa K."/>
            <person name="de Jong P."/>
            <person name="Lindberg D.R."/>
            <person name="Seaver E.C."/>
            <person name="Weisblat D.A."/>
            <person name="Putnam N.H."/>
            <person name="Grigoriev I.V."/>
            <person name="Rokhsar D.S."/>
        </authorList>
    </citation>
    <scope>NUCLEOTIDE SEQUENCE</scope>
</reference>
<dbReference type="InterPro" id="IPR035500">
    <property type="entry name" value="NHR-like_dom_sf"/>
</dbReference>
<dbReference type="EMBL" id="AMQM01006484">
    <property type="status" value="NOT_ANNOTATED_CDS"/>
    <property type="molecule type" value="Genomic_DNA"/>
</dbReference>
<name>T1FDE0_HELRO</name>
<dbReference type="KEGG" id="hro:HELRODRAFT_178562"/>
<keyword evidence="3" id="KW-0675">Receptor</keyword>
<accession>T1FDE0</accession>
<dbReference type="HOGENOM" id="CLU_1798548_0_0_1"/>
<dbReference type="EnsemblMetazoa" id="HelroT178562">
    <property type="protein sequence ID" value="HelroP178562"/>
    <property type="gene ID" value="HelroG178562"/>
</dbReference>
<dbReference type="AlphaFoldDB" id="T1FDE0"/>
<keyword evidence="1" id="KW-0805">Transcription regulation</keyword>